<dbReference type="Proteomes" id="UP000886998">
    <property type="component" value="Unassembled WGS sequence"/>
</dbReference>
<dbReference type="GO" id="GO:0003676">
    <property type="term" value="F:nucleic acid binding"/>
    <property type="evidence" value="ECO:0007669"/>
    <property type="project" value="InterPro"/>
</dbReference>
<keyword evidence="2" id="KW-1185">Reference proteome</keyword>
<protein>
    <submittedName>
        <fullName evidence="1">Uncharacterized protein</fullName>
    </submittedName>
</protein>
<evidence type="ECO:0000313" key="2">
    <source>
        <dbReference type="Proteomes" id="UP000886998"/>
    </source>
</evidence>
<organism evidence="1 2">
    <name type="scientific">Trichonephila inaurata madagascariensis</name>
    <dbReference type="NCBI Taxonomy" id="2747483"/>
    <lineage>
        <taxon>Eukaryota</taxon>
        <taxon>Metazoa</taxon>
        <taxon>Ecdysozoa</taxon>
        <taxon>Arthropoda</taxon>
        <taxon>Chelicerata</taxon>
        <taxon>Arachnida</taxon>
        <taxon>Araneae</taxon>
        <taxon>Araneomorphae</taxon>
        <taxon>Entelegynae</taxon>
        <taxon>Araneoidea</taxon>
        <taxon>Nephilidae</taxon>
        <taxon>Trichonephila</taxon>
        <taxon>Trichonephila inaurata</taxon>
    </lineage>
</organism>
<name>A0A8X6WZZ5_9ARAC</name>
<dbReference type="OrthoDB" id="6418744at2759"/>
<dbReference type="Gene3D" id="3.30.420.10">
    <property type="entry name" value="Ribonuclease H-like superfamily/Ribonuclease H"/>
    <property type="match status" value="1"/>
</dbReference>
<accession>A0A8X6WZZ5</accession>
<comment type="caution">
    <text evidence="1">The sequence shown here is derived from an EMBL/GenBank/DDBJ whole genome shotgun (WGS) entry which is preliminary data.</text>
</comment>
<proteinExistence type="predicted"/>
<dbReference type="EMBL" id="BMAV01004241">
    <property type="protein sequence ID" value="GFY44452.1"/>
    <property type="molecule type" value="Genomic_DNA"/>
</dbReference>
<dbReference type="InterPro" id="IPR036397">
    <property type="entry name" value="RNaseH_sf"/>
</dbReference>
<gene>
    <name evidence="1" type="ORF">TNIN_330691</name>
</gene>
<reference evidence="1" key="1">
    <citation type="submission" date="2020-08" db="EMBL/GenBank/DDBJ databases">
        <title>Multicomponent nature underlies the extraordinary mechanical properties of spider dragline silk.</title>
        <authorList>
            <person name="Kono N."/>
            <person name="Nakamura H."/>
            <person name="Mori M."/>
            <person name="Yoshida Y."/>
            <person name="Ohtoshi R."/>
            <person name="Malay A.D."/>
            <person name="Moran D.A.P."/>
            <person name="Tomita M."/>
            <person name="Numata K."/>
            <person name="Arakawa K."/>
        </authorList>
    </citation>
    <scope>NUCLEOTIDE SEQUENCE</scope>
</reference>
<dbReference type="AlphaFoldDB" id="A0A8X6WZZ5"/>
<sequence>MLDFLDEFANERDFFSRVITYNESRIFEYFPETRNKLRSCTLQTPDLPKSSNEQIEDQINTDLLVCLICLESLHKRICSSGPTINQVFFIKASLKGSEEKGSLSVRPDVADKWIFHHDNCHVTPS</sequence>
<evidence type="ECO:0000313" key="1">
    <source>
        <dbReference type="EMBL" id="GFY44452.1"/>
    </source>
</evidence>